<keyword evidence="1" id="KW-0460">Magnesium</keyword>
<dbReference type="InterPro" id="IPR036457">
    <property type="entry name" value="PPM-type-like_dom_sf"/>
</dbReference>
<keyword evidence="1" id="KW-0479">Metal-binding</keyword>
<comment type="cofactor">
    <cofactor evidence="1">
        <name>Mn(2+)</name>
        <dbReference type="ChEBI" id="CHEBI:29035"/>
    </cofactor>
</comment>
<dbReference type="PANTHER" id="PTHR12320">
    <property type="entry name" value="PROTEIN PHOSPHATASE 2C"/>
    <property type="match status" value="1"/>
</dbReference>
<comment type="catalytic activity">
    <reaction evidence="1">
        <text>O-phospho-L-seryl-[protein] + H2O = L-seryl-[protein] + phosphate</text>
        <dbReference type="Rhea" id="RHEA:20629"/>
        <dbReference type="Rhea" id="RHEA-COMP:9863"/>
        <dbReference type="Rhea" id="RHEA-COMP:11604"/>
        <dbReference type="ChEBI" id="CHEBI:15377"/>
        <dbReference type="ChEBI" id="CHEBI:29999"/>
        <dbReference type="ChEBI" id="CHEBI:43474"/>
        <dbReference type="ChEBI" id="CHEBI:83421"/>
        <dbReference type="EC" id="3.1.3.16"/>
    </reaction>
</comment>
<protein>
    <recommendedName>
        <fullName evidence="1">Protein phosphatase</fullName>
        <ecNumber evidence="1">3.1.3.16</ecNumber>
    </recommendedName>
</protein>
<dbReference type="SMART" id="SM00331">
    <property type="entry name" value="PP2C_SIG"/>
    <property type="match status" value="1"/>
</dbReference>
<feature type="domain" description="PPM-type phosphatase" evidence="2">
    <location>
        <begin position="74"/>
        <end position="358"/>
    </location>
</feature>
<dbReference type="AlphaFoldDB" id="A0A5C3QZX8"/>
<keyword evidence="1" id="KW-0904">Protein phosphatase</keyword>
<dbReference type="InterPro" id="IPR039123">
    <property type="entry name" value="PPTC7"/>
</dbReference>
<dbReference type="SUPFAM" id="SSF81606">
    <property type="entry name" value="PP2C-like"/>
    <property type="match status" value="1"/>
</dbReference>
<comment type="catalytic activity">
    <reaction evidence="1">
        <text>O-phospho-L-threonyl-[protein] + H2O = L-threonyl-[protein] + phosphate</text>
        <dbReference type="Rhea" id="RHEA:47004"/>
        <dbReference type="Rhea" id="RHEA-COMP:11060"/>
        <dbReference type="Rhea" id="RHEA-COMP:11605"/>
        <dbReference type="ChEBI" id="CHEBI:15377"/>
        <dbReference type="ChEBI" id="CHEBI:30013"/>
        <dbReference type="ChEBI" id="CHEBI:43474"/>
        <dbReference type="ChEBI" id="CHEBI:61977"/>
        <dbReference type="EC" id="3.1.3.16"/>
    </reaction>
</comment>
<dbReference type="Gene3D" id="3.60.40.10">
    <property type="entry name" value="PPM-type phosphatase domain"/>
    <property type="match status" value="1"/>
</dbReference>
<evidence type="ECO:0000313" key="4">
    <source>
        <dbReference type="Proteomes" id="UP000305067"/>
    </source>
</evidence>
<dbReference type="InterPro" id="IPR001932">
    <property type="entry name" value="PPM-type_phosphatase-like_dom"/>
</dbReference>
<organism evidence="3 4">
    <name type="scientific">Pterulicium gracile</name>
    <dbReference type="NCBI Taxonomy" id="1884261"/>
    <lineage>
        <taxon>Eukaryota</taxon>
        <taxon>Fungi</taxon>
        <taxon>Dikarya</taxon>
        <taxon>Basidiomycota</taxon>
        <taxon>Agaricomycotina</taxon>
        <taxon>Agaricomycetes</taxon>
        <taxon>Agaricomycetidae</taxon>
        <taxon>Agaricales</taxon>
        <taxon>Pleurotineae</taxon>
        <taxon>Pterulaceae</taxon>
        <taxon>Pterulicium</taxon>
    </lineage>
</organism>
<dbReference type="Proteomes" id="UP000305067">
    <property type="component" value="Unassembled WGS sequence"/>
</dbReference>
<sequence>MYRKAAHRLQQLSARTARFTEQSRFSSALSTQSFPRRAYTLHIAASWAGKPVDAQTKQHAKPFASTSEIGAWRDQTLAANNSLGVADAGEDFFYIEQMRNGSGLAFGLADGVGGWNLNGFDPALFSQALMYHASRFSRESWVGEPEIDPTQELEEREHIEGRELTPLDCLRRSYPAVVKEESVEAGSSTACLLSFNNSSGLLRASNLGDSGFSIVRSSTLHHRQAVQTHFFNCPKQLTKMPSNPKIRKKFARTCMDMPEAADNYESNLRDGDIVVAYTDGFSDNVFPSEMVSISSLVARAGGTEDEQVRAMADRMVVYALQCMHNTKRPSPFQRDAARHGYHFRGGKEDDVTVIVGLVREN</sequence>
<evidence type="ECO:0000259" key="2">
    <source>
        <dbReference type="PROSITE" id="PS51746"/>
    </source>
</evidence>
<dbReference type="STRING" id="1884261.A0A5C3QZX8"/>
<evidence type="ECO:0000256" key="1">
    <source>
        <dbReference type="RuleBase" id="RU366020"/>
    </source>
</evidence>
<dbReference type="PANTHER" id="PTHR12320:SF1">
    <property type="entry name" value="PROTEIN PHOSPHATASE PTC7 HOMOLOG"/>
    <property type="match status" value="1"/>
</dbReference>
<dbReference type="EMBL" id="ML178814">
    <property type="protein sequence ID" value="TFL07583.1"/>
    <property type="molecule type" value="Genomic_DNA"/>
</dbReference>
<dbReference type="SMART" id="SM00332">
    <property type="entry name" value="PP2Cc"/>
    <property type="match status" value="1"/>
</dbReference>
<comment type="cofactor">
    <cofactor evidence="1">
        <name>Mg(2+)</name>
        <dbReference type="ChEBI" id="CHEBI:18420"/>
    </cofactor>
</comment>
<accession>A0A5C3QZX8</accession>
<dbReference type="GO" id="GO:0004722">
    <property type="term" value="F:protein serine/threonine phosphatase activity"/>
    <property type="evidence" value="ECO:0007669"/>
    <property type="project" value="UniProtKB-EC"/>
</dbReference>
<gene>
    <name evidence="3" type="ORF">BDV98DRAFT_558103</name>
</gene>
<keyword evidence="4" id="KW-1185">Reference proteome</keyword>
<keyword evidence="1" id="KW-0378">Hydrolase</keyword>
<comment type="similarity">
    <text evidence="1">Belongs to the PP2C family.</text>
</comment>
<proteinExistence type="inferred from homology"/>
<dbReference type="OrthoDB" id="60843at2759"/>
<keyword evidence="1" id="KW-0464">Manganese</keyword>
<name>A0A5C3QZX8_9AGAR</name>
<dbReference type="PROSITE" id="PS51746">
    <property type="entry name" value="PPM_2"/>
    <property type="match status" value="1"/>
</dbReference>
<evidence type="ECO:0000313" key="3">
    <source>
        <dbReference type="EMBL" id="TFL07583.1"/>
    </source>
</evidence>
<reference evidence="3 4" key="1">
    <citation type="journal article" date="2019" name="Nat. Ecol. Evol.">
        <title>Megaphylogeny resolves global patterns of mushroom evolution.</title>
        <authorList>
            <person name="Varga T."/>
            <person name="Krizsan K."/>
            <person name="Foldi C."/>
            <person name="Dima B."/>
            <person name="Sanchez-Garcia M."/>
            <person name="Sanchez-Ramirez S."/>
            <person name="Szollosi G.J."/>
            <person name="Szarkandi J.G."/>
            <person name="Papp V."/>
            <person name="Albert L."/>
            <person name="Andreopoulos W."/>
            <person name="Angelini C."/>
            <person name="Antonin V."/>
            <person name="Barry K.W."/>
            <person name="Bougher N.L."/>
            <person name="Buchanan P."/>
            <person name="Buyck B."/>
            <person name="Bense V."/>
            <person name="Catcheside P."/>
            <person name="Chovatia M."/>
            <person name="Cooper J."/>
            <person name="Damon W."/>
            <person name="Desjardin D."/>
            <person name="Finy P."/>
            <person name="Geml J."/>
            <person name="Haridas S."/>
            <person name="Hughes K."/>
            <person name="Justo A."/>
            <person name="Karasinski D."/>
            <person name="Kautmanova I."/>
            <person name="Kiss B."/>
            <person name="Kocsube S."/>
            <person name="Kotiranta H."/>
            <person name="LaButti K.M."/>
            <person name="Lechner B.E."/>
            <person name="Liimatainen K."/>
            <person name="Lipzen A."/>
            <person name="Lukacs Z."/>
            <person name="Mihaltcheva S."/>
            <person name="Morgado L.N."/>
            <person name="Niskanen T."/>
            <person name="Noordeloos M.E."/>
            <person name="Ohm R.A."/>
            <person name="Ortiz-Santana B."/>
            <person name="Ovrebo C."/>
            <person name="Racz N."/>
            <person name="Riley R."/>
            <person name="Savchenko A."/>
            <person name="Shiryaev A."/>
            <person name="Soop K."/>
            <person name="Spirin V."/>
            <person name="Szebenyi C."/>
            <person name="Tomsovsky M."/>
            <person name="Tulloss R.E."/>
            <person name="Uehling J."/>
            <person name="Grigoriev I.V."/>
            <person name="Vagvolgyi C."/>
            <person name="Papp T."/>
            <person name="Martin F.M."/>
            <person name="Miettinen O."/>
            <person name="Hibbett D.S."/>
            <person name="Nagy L.G."/>
        </authorList>
    </citation>
    <scope>NUCLEOTIDE SEQUENCE [LARGE SCALE GENOMIC DNA]</scope>
    <source>
        <strain evidence="3 4">CBS 309.79</strain>
    </source>
</reference>
<dbReference type="EC" id="3.1.3.16" evidence="1"/>
<dbReference type="GO" id="GO:0046872">
    <property type="term" value="F:metal ion binding"/>
    <property type="evidence" value="ECO:0007669"/>
    <property type="project" value="UniProtKB-UniRule"/>
</dbReference>